<evidence type="ECO:0000313" key="2">
    <source>
        <dbReference type="EMBL" id="MFC0407407.1"/>
    </source>
</evidence>
<proteinExistence type="predicted"/>
<comment type="caution">
    <text evidence="2">The sequence shown here is derived from an EMBL/GenBank/DDBJ whole genome shotgun (WGS) entry which is preliminary data.</text>
</comment>
<evidence type="ECO:0000313" key="3">
    <source>
        <dbReference type="Proteomes" id="UP001589865"/>
    </source>
</evidence>
<feature type="region of interest" description="Disordered" evidence="1">
    <location>
        <begin position="48"/>
        <end position="83"/>
    </location>
</feature>
<evidence type="ECO:0000256" key="1">
    <source>
        <dbReference type="SAM" id="MobiDB-lite"/>
    </source>
</evidence>
<reference evidence="2 3" key="1">
    <citation type="submission" date="2024-09" db="EMBL/GenBank/DDBJ databases">
        <authorList>
            <person name="Sun Q."/>
            <person name="Mori K."/>
        </authorList>
    </citation>
    <scope>NUCLEOTIDE SEQUENCE [LARGE SCALE GENOMIC DNA]</scope>
    <source>
        <strain evidence="2 3">TBRC 5777</strain>
    </source>
</reference>
<organism evidence="2 3">
    <name type="scientific">Roseomonas elaeocarpi</name>
    <dbReference type="NCBI Taxonomy" id="907779"/>
    <lineage>
        <taxon>Bacteria</taxon>
        <taxon>Pseudomonadati</taxon>
        <taxon>Pseudomonadota</taxon>
        <taxon>Alphaproteobacteria</taxon>
        <taxon>Acetobacterales</taxon>
        <taxon>Roseomonadaceae</taxon>
        <taxon>Roseomonas</taxon>
    </lineage>
</organism>
<dbReference type="RefSeq" id="WP_377043103.1">
    <property type="nucleotide sequence ID" value="NZ_JBHLUN010000002.1"/>
</dbReference>
<dbReference type="EMBL" id="JBHLUN010000002">
    <property type="protein sequence ID" value="MFC0407407.1"/>
    <property type="molecule type" value="Genomic_DNA"/>
</dbReference>
<accession>A0ABV6JNW1</accession>
<protein>
    <submittedName>
        <fullName evidence="2">Uncharacterized protein</fullName>
    </submittedName>
</protein>
<feature type="compositionally biased region" description="Basic and acidic residues" evidence="1">
    <location>
        <begin position="49"/>
        <end position="77"/>
    </location>
</feature>
<gene>
    <name evidence="2" type="ORF">ACFFGY_04050</name>
</gene>
<dbReference type="Proteomes" id="UP001589865">
    <property type="component" value="Unassembled WGS sequence"/>
</dbReference>
<name>A0ABV6JNW1_9PROT</name>
<keyword evidence="3" id="KW-1185">Reference proteome</keyword>
<sequence>MADSIAGEKKLLSEAEFAQVAPSHYPALAELDTAALQSLAAVLRTQLDATRELTRERNRLRRKDDAPQNRNTPEEARGATQRKQIFAAALRRVQTRLDRLESEARRGGRKAG</sequence>